<proteinExistence type="predicted"/>
<dbReference type="RefSeq" id="WP_237979143.1">
    <property type="nucleotide sequence ID" value="NZ_JAKNCT010000009.1"/>
</dbReference>
<organism evidence="1 2">
    <name type="scientific">Mesosutterella porci</name>
    <dbReference type="NCBI Taxonomy" id="2915351"/>
    <lineage>
        <taxon>Bacteria</taxon>
        <taxon>Pseudomonadati</taxon>
        <taxon>Pseudomonadota</taxon>
        <taxon>Betaproteobacteria</taxon>
        <taxon>Burkholderiales</taxon>
        <taxon>Sutterellaceae</taxon>
        <taxon>Mesosutterella</taxon>
    </lineage>
</organism>
<protein>
    <submittedName>
        <fullName evidence="1">Uncharacterized protein</fullName>
    </submittedName>
</protein>
<keyword evidence="2" id="KW-1185">Reference proteome</keyword>
<dbReference type="EMBL" id="JAKNCT010000009">
    <property type="protein sequence ID" value="MCG5031409.1"/>
    <property type="molecule type" value="Genomic_DNA"/>
</dbReference>
<accession>A0ABS9MS23</accession>
<name>A0ABS9MS23_9BURK</name>
<comment type="caution">
    <text evidence="1">The sequence shown here is derived from an EMBL/GenBank/DDBJ whole genome shotgun (WGS) entry which is preliminary data.</text>
</comment>
<gene>
    <name evidence="1" type="ORF">MAF45_08150</name>
</gene>
<dbReference type="Proteomes" id="UP001297600">
    <property type="component" value="Unassembled WGS sequence"/>
</dbReference>
<sequence length="214" mass="22471">MNDNTSRKDQAEVPVLAALEALTKKGPVNLRDPESLAALFRASGMASRRSAAAINAHYEKCASAGGPAQQPPEPGPEIQALMDSEMRGLMVLSALLSGQLGGAALPGWAGAPAAQWLASAIPGNLYEKSPSFAEGTPEAAIENFVLIFSHVSGKFSSWEQLLRRFGEPVDEADFEGMVSVFAKLAAGVSKSVDLPEAFSHMDFSEDSGPGVQRA</sequence>
<evidence type="ECO:0000313" key="2">
    <source>
        <dbReference type="Proteomes" id="UP001297600"/>
    </source>
</evidence>
<evidence type="ECO:0000313" key="1">
    <source>
        <dbReference type="EMBL" id="MCG5031409.1"/>
    </source>
</evidence>
<reference evidence="1 2" key="1">
    <citation type="submission" date="2022-02" db="EMBL/GenBank/DDBJ databases">
        <title>Mesosutterella porci, a novel member of the family Sutterellaceae from pig feces.</title>
        <authorList>
            <person name="Wylensek D."/>
            <person name="Clavel T."/>
        </authorList>
    </citation>
    <scope>NUCLEOTIDE SEQUENCE [LARGE SCALE GENOMIC DNA]</scope>
    <source>
        <strain evidence="2">oilRF-744-wt-GAM-9</strain>
    </source>
</reference>